<keyword evidence="5" id="KW-0812">Transmembrane</keyword>
<dbReference type="PANTHER" id="PTHR22975">
    <property type="entry name" value="UBIQUITIN SPECIFIC PROTEINASE"/>
    <property type="match status" value="1"/>
</dbReference>
<dbReference type="InterPro" id="IPR052398">
    <property type="entry name" value="Ubiquitin_hydrolase_53/54"/>
</dbReference>
<dbReference type="VEuPathDB" id="VectorBase:ACON2_032329"/>
<feature type="compositionally biased region" description="Low complexity" evidence="4">
    <location>
        <begin position="243"/>
        <end position="260"/>
    </location>
</feature>
<evidence type="ECO:0008006" key="7">
    <source>
        <dbReference type="Google" id="ProtNLM"/>
    </source>
</evidence>
<keyword evidence="2" id="KW-0378">Hydrolase</keyword>
<dbReference type="AlphaFoldDB" id="A0A8W7Q280"/>
<dbReference type="InterPro" id="IPR038765">
    <property type="entry name" value="Papain-like_cys_pep_sf"/>
</dbReference>
<evidence type="ECO:0000256" key="4">
    <source>
        <dbReference type="SAM" id="MobiDB-lite"/>
    </source>
</evidence>
<evidence type="ECO:0000256" key="3">
    <source>
        <dbReference type="SAM" id="Coils"/>
    </source>
</evidence>
<name>A0A8W7Q280_ANOCL</name>
<feature type="transmembrane region" description="Helical" evidence="5">
    <location>
        <begin position="1001"/>
        <end position="1021"/>
    </location>
</feature>
<dbReference type="EnsemblMetazoa" id="ACOM040953-RA">
    <property type="protein sequence ID" value="ACOM040953-PA.1"/>
    <property type="gene ID" value="ACOM040953"/>
</dbReference>
<keyword evidence="3" id="KW-0175">Coiled coil</keyword>
<evidence type="ECO:0000256" key="1">
    <source>
        <dbReference type="ARBA" id="ARBA00022786"/>
    </source>
</evidence>
<keyword evidence="5" id="KW-1133">Transmembrane helix</keyword>
<feature type="compositionally biased region" description="Polar residues" evidence="4">
    <location>
        <begin position="389"/>
        <end position="399"/>
    </location>
</feature>
<dbReference type="SUPFAM" id="SSF54001">
    <property type="entry name" value="Cysteine proteinases"/>
    <property type="match status" value="1"/>
</dbReference>
<dbReference type="Proteomes" id="UP000075882">
    <property type="component" value="Unassembled WGS sequence"/>
</dbReference>
<feature type="region of interest" description="Disordered" evidence="4">
    <location>
        <begin position="239"/>
        <end position="338"/>
    </location>
</feature>
<dbReference type="PANTHER" id="PTHR22975:SF9">
    <property type="entry name" value="ECHINUS SPLICE FORM 3"/>
    <property type="match status" value="1"/>
</dbReference>
<keyword evidence="1" id="KW-0833">Ubl conjugation pathway</keyword>
<feature type="coiled-coil region" evidence="3">
    <location>
        <begin position="623"/>
        <end position="655"/>
    </location>
</feature>
<dbReference type="Gene3D" id="3.90.70.10">
    <property type="entry name" value="Cysteine proteinases"/>
    <property type="match status" value="1"/>
</dbReference>
<feature type="compositionally biased region" description="Low complexity" evidence="4">
    <location>
        <begin position="786"/>
        <end position="798"/>
    </location>
</feature>
<feature type="region of interest" description="Disordered" evidence="4">
    <location>
        <begin position="552"/>
        <end position="578"/>
    </location>
</feature>
<feature type="compositionally biased region" description="Low complexity" evidence="4">
    <location>
        <begin position="697"/>
        <end position="714"/>
    </location>
</feature>
<dbReference type="GO" id="GO:0016787">
    <property type="term" value="F:hydrolase activity"/>
    <property type="evidence" value="ECO:0007669"/>
    <property type="project" value="UniProtKB-KW"/>
</dbReference>
<evidence type="ECO:0000256" key="2">
    <source>
        <dbReference type="ARBA" id="ARBA00022801"/>
    </source>
</evidence>
<feature type="region of interest" description="Disordered" evidence="4">
    <location>
        <begin position="1"/>
        <end position="60"/>
    </location>
</feature>
<evidence type="ECO:0000313" key="6">
    <source>
        <dbReference type="EnsemblMetazoa" id="ACOM040953-PA.1"/>
    </source>
</evidence>
<proteinExistence type="predicted"/>
<dbReference type="CDD" id="cd02257">
    <property type="entry name" value="Peptidase_C19"/>
    <property type="match status" value="1"/>
</dbReference>
<evidence type="ECO:0000256" key="5">
    <source>
        <dbReference type="SAM" id="Phobius"/>
    </source>
</evidence>
<accession>A0A8W7Q280</accession>
<reference evidence="6" key="1">
    <citation type="submission" date="2022-08" db="UniProtKB">
        <authorList>
            <consortium name="EnsemblMetazoa"/>
        </authorList>
    </citation>
    <scope>IDENTIFICATION</scope>
</reference>
<feature type="compositionally biased region" description="Low complexity" evidence="4">
    <location>
        <begin position="278"/>
        <end position="302"/>
    </location>
</feature>
<sequence>MIKFRDPVPAATAKKVDDAVDSRASTNGSQQAATSSPSVQQAQPVHYSSSATLPKDHRSPSATMVHYVSASALTSQNSLSIQHQQNITFGQLLRNAGNMGDIRDCPSACGAKIGIRRALLNRPDVVSIGVVWDSERPPADQVHAVLKAIGTTLRLCDVFQQVSDHRWAQTVHHELVGVVSYYGKHYTTFFFHTKLRVWVYFDDANVKEVGPELGRRCRMCWGSQYQNLSVIQDKIFPSAHDLQQQQQQQQQQHQQQQQQQLRVLANGPTKQQQQLGYNGVPPNSVGMPNVSPSSSSGTASSPDGLSMPDHLNQPRRRDSGNWSGDRNSASSSSSTTLDNPYLYLVGKRQVGGSVPASPTRANNSAGAAGLGTHGAAQFYDAGYDSYSLSSTDSFPSKHQPSGGGGGAGPSAAGLLLSAAGAAVKIPDSVVLSGDCEKLCMEADQLLEKSRLLEDAHDLETALVLCHAAASKARAAMDAPYSNPHTMTFARMKHNTCVMRARSLNRRILIEKGGEMIKEQQLQQQLQQQQQQQLHLHHQTMQQQQQQYHLELPPYPSPPSTTCHSRQASEDFPPPPPAIDFEPLHEQLSEIQSLQTTGGQGKPPMMMMMMSHSSGQTGIQNTTSILAQLQAKQLQQQLQQQQQQQQQQQYQQHQEQLNLNNPISTSEILNETTRSEIWLKELQLKQLALKQQQQCREVSPAQQQYQPQQQQGPKLPAGPPATGGDQRSVRDLASRFEQIKLSVGQQLQSAAHPPNVRTGMSGLLLADQQQKANARSTPPPPPPPQPAATDAPDTVPSADFSTGSGEDVVDCPRDIGMVYRMQLPKPRYDIAQSQIQEEIREVEMLNQVVQQTLNNGAAAAAAAAAAASKSDVLPAAGRTKKKSVSFCDQVILVATADEDEDDGFIPNPILERVLRTAGGAGGGPTAAAAAAAVGCTDADVTPGVLLPAGNGGESVAPAAGLPERLPTLSTSITSLSAFSAASAVLLYRITCVSERARLACRFAISCSAFCSLYLYSVISLLASPGEQNRQGSGLNDI</sequence>
<feature type="coiled-coil region" evidence="3">
    <location>
        <begin position="827"/>
        <end position="854"/>
    </location>
</feature>
<protein>
    <recommendedName>
        <fullName evidence="7">USP domain-containing protein</fullName>
    </recommendedName>
</protein>
<feature type="region of interest" description="Disordered" evidence="4">
    <location>
        <begin position="767"/>
        <end position="808"/>
    </location>
</feature>
<feature type="compositionally biased region" description="Polar residues" evidence="4">
    <location>
        <begin position="23"/>
        <end position="52"/>
    </location>
</feature>
<feature type="compositionally biased region" description="Pro residues" evidence="4">
    <location>
        <begin position="776"/>
        <end position="785"/>
    </location>
</feature>
<organism evidence="6">
    <name type="scientific">Anopheles coluzzii</name>
    <name type="common">African malaria mosquito</name>
    <dbReference type="NCBI Taxonomy" id="1518534"/>
    <lineage>
        <taxon>Eukaryota</taxon>
        <taxon>Metazoa</taxon>
        <taxon>Ecdysozoa</taxon>
        <taxon>Arthropoda</taxon>
        <taxon>Hexapoda</taxon>
        <taxon>Insecta</taxon>
        <taxon>Pterygota</taxon>
        <taxon>Neoptera</taxon>
        <taxon>Endopterygota</taxon>
        <taxon>Diptera</taxon>
        <taxon>Nematocera</taxon>
        <taxon>Culicoidea</taxon>
        <taxon>Culicidae</taxon>
        <taxon>Anophelinae</taxon>
        <taxon>Anopheles</taxon>
    </lineage>
</organism>
<keyword evidence="5" id="KW-0472">Membrane</keyword>
<feature type="transmembrane region" description="Helical" evidence="5">
    <location>
        <begin position="971"/>
        <end position="989"/>
    </location>
</feature>
<feature type="region of interest" description="Disordered" evidence="4">
    <location>
        <begin position="389"/>
        <end position="408"/>
    </location>
</feature>
<feature type="region of interest" description="Disordered" evidence="4">
    <location>
        <begin position="697"/>
        <end position="726"/>
    </location>
</feature>